<organism evidence="1 2">
    <name type="scientific">Melastoma candidum</name>
    <dbReference type="NCBI Taxonomy" id="119954"/>
    <lineage>
        <taxon>Eukaryota</taxon>
        <taxon>Viridiplantae</taxon>
        <taxon>Streptophyta</taxon>
        <taxon>Embryophyta</taxon>
        <taxon>Tracheophyta</taxon>
        <taxon>Spermatophyta</taxon>
        <taxon>Magnoliopsida</taxon>
        <taxon>eudicotyledons</taxon>
        <taxon>Gunneridae</taxon>
        <taxon>Pentapetalae</taxon>
        <taxon>rosids</taxon>
        <taxon>malvids</taxon>
        <taxon>Myrtales</taxon>
        <taxon>Melastomataceae</taxon>
        <taxon>Melastomatoideae</taxon>
        <taxon>Melastomateae</taxon>
        <taxon>Melastoma</taxon>
    </lineage>
</organism>
<sequence>MESLPVEVIGNILSQLKAARDVVIASATCRKWREACRYHLRALSFDSSDWPDLTTSRLEILITQTIFQTHGLQALSISMEDAEELSASLVIAWLMYTKDTLRELCYNVRTHPNINILERCGRQRLEVLSLAHTVITGVEPSYQKFPYLRSLSLSHVSLSALDLSLLLLICPRIESLGLINADIALSDTQATMELISASLKELHVEAISLDKLVVEADNLQKLRLRDCSLEMFEHIGKGGLRVFKMDDVSILHLDIGENTEDLEVVDVQHFTVMWPKFYNMISKSSKLRTLRLWGLTLADQMEGMDLETISACFPHVSHLALEFDLADSILDHCLQGSSRLENVLVLELGWSVLTNRFMVWVAGLLERCPNLKKLLICVSASEANLEEEYEMIADMHTAMIPLMRKHTQVDVQFKYE</sequence>
<reference evidence="2" key="1">
    <citation type="journal article" date="2023" name="Front. Plant Sci.">
        <title>Chromosomal-level genome assembly of Melastoma candidum provides insights into trichome evolution.</title>
        <authorList>
            <person name="Zhong Y."/>
            <person name="Wu W."/>
            <person name="Sun C."/>
            <person name="Zou P."/>
            <person name="Liu Y."/>
            <person name="Dai S."/>
            <person name="Zhou R."/>
        </authorList>
    </citation>
    <scope>NUCLEOTIDE SEQUENCE [LARGE SCALE GENOMIC DNA]</scope>
</reference>
<dbReference type="Proteomes" id="UP001057402">
    <property type="component" value="Chromosome 6"/>
</dbReference>
<accession>A0ACB9QFJ9</accession>
<evidence type="ECO:0000313" key="2">
    <source>
        <dbReference type="Proteomes" id="UP001057402"/>
    </source>
</evidence>
<comment type="caution">
    <text evidence="1">The sequence shown here is derived from an EMBL/GenBank/DDBJ whole genome shotgun (WGS) entry which is preliminary data.</text>
</comment>
<dbReference type="EMBL" id="CM042885">
    <property type="protein sequence ID" value="KAI4364192.1"/>
    <property type="molecule type" value="Genomic_DNA"/>
</dbReference>
<gene>
    <name evidence="1" type="ORF">MLD38_020319</name>
</gene>
<evidence type="ECO:0000313" key="1">
    <source>
        <dbReference type="EMBL" id="KAI4364192.1"/>
    </source>
</evidence>
<keyword evidence="2" id="KW-1185">Reference proteome</keyword>
<proteinExistence type="predicted"/>
<protein>
    <submittedName>
        <fullName evidence="1">Uncharacterized protein</fullName>
    </submittedName>
</protein>
<name>A0ACB9QFJ9_9MYRT</name>